<keyword evidence="1" id="KW-0808">Transferase</keyword>
<feature type="transmembrane region" description="Helical" evidence="7">
    <location>
        <begin position="236"/>
        <end position="258"/>
    </location>
</feature>
<reference evidence="9 10" key="1">
    <citation type="submission" date="2020-01" db="EMBL/GenBank/DDBJ databases">
        <title>Polyphasic characterisation and genomic insights into a novel alkali tolerant bacterium VR-M41.</title>
        <authorList>
            <person name="Vemuluri V.R."/>
        </authorList>
    </citation>
    <scope>NUCLEOTIDE SEQUENCE [LARGE SCALE GENOMIC DNA]</scope>
    <source>
        <strain evidence="9 10">VR-M41</strain>
    </source>
</reference>
<gene>
    <name evidence="9" type="ORF">GYN08_19595</name>
</gene>
<evidence type="ECO:0000256" key="5">
    <source>
        <dbReference type="ARBA" id="ARBA00023012"/>
    </source>
</evidence>
<feature type="transmembrane region" description="Helical" evidence="7">
    <location>
        <begin position="7"/>
        <end position="25"/>
    </location>
</feature>
<dbReference type="PANTHER" id="PTHR24421">
    <property type="entry name" value="NITRATE/NITRITE SENSOR PROTEIN NARX-RELATED"/>
    <property type="match status" value="1"/>
</dbReference>
<dbReference type="Pfam" id="PF02518">
    <property type="entry name" value="HATPase_c"/>
    <property type="match status" value="1"/>
</dbReference>
<keyword evidence="7" id="KW-0812">Transmembrane</keyword>
<keyword evidence="4" id="KW-0067">ATP-binding</keyword>
<evidence type="ECO:0000256" key="3">
    <source>
        <dbReference type="ARBA" id="ARBA00022777"/>
    </source>
</evidence>
<feature type="transmembrane region" description="Helical" evidence="7">
    <location>
        <begin position="84"/>
        <end position="107"/>
    </location>
</feature>
<dbReference type="Proteomes" id="UP000800303">
    <property type="component" value="Unassembled WGS sequence"/>
</dbReference>
<proteinExistence type="predicted"/>
<evidence type="ECO:0000256" key="7">
    <source>
        <dbReference type="SAM" id="Phobius"/>
    </source>
</evidence>
<evidence type="ECO:0000256" key="2">
    <source>
        <dbReference type="ARBA" id="ARBA00022741"/>
    </source>
</evidence>
<protein>
    <recommendedName>
        <fullName evidence="8">Histidine kinase domain-containing protein</fullName>
    </recommendedName>
</protein>
<dbReference type="SMART" id="SM00387">
    <property type="entry name" value="HATPase_c"/>
    <property type="match status" value="1"/>
</dbReference>
<feature type="transmembrane region" description="Helical" evidence="7">
    <location>
        <begin position="176"/>
        <end position="194"/>
    </location>
</feature>
<organism evidence="9 10">
    <name type="scientific">Saccharibacillus alkalitolerans</name>
    <dbReference type="NCBI Taxonomy" id="2705290"/>
    <lineage>
        <taxon>Bacteria</taxon>
        <taxon>Bacillati</taxon>
        <taxon>Bacillota</taxon>
        <taxon>Bacilli</taxon>
        <taxon>Bacillales</taxon>
        <taxon>Paenibacillaceae</taxon>
        <taxon>Saccharibacillus</taxon>
    </lineage>
</organism>
<dbReference type="SUPFAM" id="SSF55874">
    <property type="entry name" value="ATPase domain of HSP90 chaperone/DNA topoisomerase II/histidine kinase"/>
    <property type="match status" value="1"/>
</dbReference>
<evidence type="ECO:0000259" key="8">
    <source>
        <dbReference type="PROSITE" id="PS50109"/>
    </source>
</evidence>
<dbReference type="InterPro" id="IPR036890">
    <property type="entry name" value="HATPase_C_sf"/>
</dbReference>
<evidence type="ECO:0000256" key="1">
    <source>
        <dbReference type="ARBA" id="ARBA00022679"/>
    </source>
</evidence>
<evidence type="ECO:0000256" key="6">
    <source>
        <dbReference type="SAM" id="Coils"/>
    </source>
</evidence>
<feature type="transmembrane region" description="Helical" evidence="7">
    <location>
        <begin position="143"/>
        <end position="164"/>
    </location>
</feature>
<feature type="transmembrane region" description="Helical" evidence="7">
    <location>
        <begin position="264"/>
        <end position="282"/>
    </location>
</feature>
<keyword evidence="6" id="KW-0175">Coiled coil</keyword>
<name>A0ABX0FC15_9BACL</name>
<evidence type="ECO:0000313" key="9">
    <source>
        <dbReference type="EMBL" id="NGZ77499.1"/>
    </source>
</evidence>
<keyword evidence="7" id="KW-0472">Membrane</keyword>
<dbReference type="CDD" id="cd16917">
    <property type="entry name" value="HATPase_UhpB-NarQ-NarX-like"/>
    <property type="match status" value="1"/>
</dbReference>
<dbReference type="EMBL" id="JAAFGS010000008">
    <property type="protein sequence ID" value="NGZ77499.1"/>
    <property type="molecule type" value="Genomic_DNA"/>
</dbReference>
<dbReference type="InterPro" id="IPR050482">
    <property type="entry name" value="Sensor_HK_TwoCompSys"/>
</dbReference>
<dbReference type="RefSeq" id="WP_166277956.1">
    <property type="nucleotide sequence ID" value="NZ_JAAFGS010000008.1"/>
</dbReference>
<keyword evidence="10" id="KW-1185">Reference proteome</keyword>
<dbReference type="Gene3D" id="3.30.565.10">
    <property type="entry name" value="Histidine kinase-like ATPase, C-terminal domain"/>
    <property type="match status" value="1"/>
</dbReference>
<evidence type="ECO:0000256" key="4">
    <source>
        <dbReference type="ARBA" id="ARBA00022840"/>
    </source>
</evidence>
<comment type="caution">
    <text evidence="9">The sequence shown here is derived from an EMBL/GenBank/DDBJ whole genome shotgun (WGS) entry which is preliminary data.</text>
</comment>
<dbReference type="InterPro" id="IPR003594">
    <property type="entry name" value="HATPase_dom"/>
</dbReference>
<feature type="transmembrane region" description="Helical" evidence="7">
    <location>
        <begin position="31"/>
        <end position="53"/>
    </location>
</feature>
<evidence type="ECO:0000313" key="10">
    <source>
        <dbReference type="Proteomes" id="UP000800303"/>
    </source>
</evidence>
<feature type="coiled-coil region" evidence="6">
    <location>
        <begin position="286"/>
        <end position="313"/>
    </location>
</feature>
<dbReference type="SUPFAM" id="SSF55781">
    <property type="entry name" value="GAF domain-like"/>
    <property type="match status" value="1"/>
</dbReference>
<feature type="transmembrane region" description="Helical" evidence="7">
    <location>
        <begin position="119"/>
        <end position="137"/>
    </location>
</feature>
<dbReference type="InterPro" id="IPR005467">
    <property type="entry name" value="His_kinase_dom"/>
</dbReference>
<feature type="transmembrane region" description="Helical" evidence="7">
    <location>
        <begin position="60"/>
        <end position="78"/>
    </location>
</feature>
<keyword evidence="2" id="KW-0547">Nucleotide-binding</keyword>
<dbReference type="PROSITE" id="PS50109">
    <property type="entry name" value="HIS_KIN"/>
    <property type="match status" value="1"/>
</dbReference>
<feature type="domain" description="Histidine kinase" evidence="8">
    <location>
        <begin position="575"/>
        <end position="667"/>
    </location>
</feature>
<keyword evidence="7" id="KW-1133">Transmembrane helix</keyword>
<keyword evidence="3" id="KW-0418">Kinase</keyword>
<sequence length="677" mass="77061">MIAGKRAGFIPINLLLMSVLMLYFYPTKNSLPIFFADMGFAAMLTLLGTFIYLCTVKTTASTLFLLLMYQSAWIIVLLNAPSYLYAGIAMVLMSLAPNMLFAFFVHFTELPRKQLYERWNFWMLNAAAATMIALLTFQTLLKYVFFFHVIFGIAACIRISMHYRTRQRKTLNRERLLMNAAVGVSFGPFLLSYLTFRNVFPPEVRYFSIYMMIALPIAVGYILIKRSSLQTRYNYGFILKLTAIALGGTVVFVSAAYYGLGLSLADILLLLLIASLTVYAYLSAQKALSKRELQKLSRAKENLEKERLDILQKVTYDRYLNTLSGLIKQLIDRTISLDGTLIIWKEEEHRYILEQSGVFADFSLKRLDEVRLHERTDSVKIDGAAHLVFPLLYKNNLNGWMIVGHKSAGEKFTGSEVETLGLLADTVCELFKTTEILQENRRRYAYLPMLRYEDYKQVHVARGAEKIRKEMSLYLHDEVLQSILAVRHMCEAGGGVDPEIRELIIGTLDELNVSIRDKMFDVYPTTLQDLGLYPSLGILCRKLREEAVGQPGLEVRLNAETMLEVPEELEYTVFRTVKELLQNAIKHAEANEIVVSLDISAEGVLLGDVIDDGRGFDMEKQLRAPEEGRHIGLLSVKQEMNALGGELTVRKRTDSGMHLHFEIPLERTGEERAYYSG</sequence>
<feature type="transmembrane region" description="Helical" evidence="7">
    <location>
        <begin position="206"/>
        <end position="224"/>
    </location>
</feature>
<accession>A0ABX0FC15</accession>
<keyword evidence="5" id="KW-0902">Two-component regulatory system</keyword>